<comment type="caution">
    <text evidence="5">The sequence shown here is derived from an EMBL/GenBank/DDBJ whole genome shotgun (WGS) entry which is preliminary data.</text>
</comment>
<dbReference type="GO" id="GO:0005829">
    <property type="term" value="C:cytosol"/>
    <property type="evidence" value="ECO:0007669"/>
    <property type="project" value="TreeGrafter"/>
</dbReference>
<dbReference type="PANTHER" id="PTHR35089:SF1">
    <property type="entry name" value="CHAPERONE PROTEIN SKP"/>
    <property type="match status" value="1"/>
</dbReference>
<evidence type="ECO:0000256" key="3">
    <source>
        <dbReference type="SAM" id="Coils"/>
    </source>
</evidence>
<dbReference type="OrthoDB" id="1524711at2"/>
<dbReference type="InterPro" id="IPR024930">
    <property type="entry name" value="Skp_dom_sf"/>
</dbReference>
<feature type="coiled-coil region" evidence="3">
    <location>
        <begin position="87"/>
        <end position="114"/>
    </location>
</feature>
<dbReference type="GO" id="GO:0050821">
    <property type="term" value="P:protein stabilization"/>
    <property type="evidence" value="ECO:0007669"/>
    <property type="project" value="TreeGrafter"/>
</dbReference>
<evidence type="ECO:0000256" key="1">
    <source>
        <dbReference type="ARBA" id="ARBA00009091"/>
    </source>
</evidence>
<reference evidence="5 6" key="1">
    <citation type="submission" date="2014-09" db="EMBL/GenBank/DDBJ databases">
        <title>Draft Genome Sequence of Draconibacterium sp. JN14CK-3.</title>
        <authorList>
            <person name="Dong C."/>
            <person name="Lai Q."/>
            <person name="Shao Z."/>
        </authorList>
    </citation>
    <scope>NUCLEOTIDE SEQUENCE [LARGE SCALE GENOMIC DNA]</scope>
    <source>
        <strain evidence="5 6">JN14CK-3</strain>
    </source>
</reference>
<sequence>MRNLMKLMAVLMFTVASYTAANAQSLKFGHIDLQALVQVMPERTAAEAEFNTFQGELEEILGEMQKDYQAKLGEFEAMGEEVSDIKRNAKIAEIQDVQQRIQNYQMTAQQQVQQKQAELLGPVFDKAEKAIEDVAKEQGLIYVFDSGAGNRTILYKSNQSVDVLPLVKAKLGIQ</sequence>
<keyword evidence="6" id="KW-1185">Reference proteome</keyword>
<dbReference type="EMBL" id="JRHC01000003">
    <property type="protein sequence ID" value="KJF43443.1"/>
    <property type="molecule type" value="Genomic_DNA"/>
</dbReference>
<accession>A0A0D8JCC2</accession>
<dbReference type="SUPFAM" id="SSF111384">
    <property type="entry name" value="OmpH-like"/>
    <property type="match status" value="1"/>
</dbReference>
<dbReference type="PANTHER" id="PTHR35089">
    <property type="entry name" value="CHAPERONE PROTEIN SKP"/>
    <property type="match status" value="1"/>
</dbReference>
<dbReference type="SMART" id="SM00935">
    <property type="entry name" value="OmpH"/>
    <property type="match status" value="1"/>
</dbReference>
<gene>
    <name evidence="5" type="ORF">LH29_14540</name>
</gene>
<evidence type="ECO:0000256" key="2">
    <source>
        <dbReference type="ARBA" id="ARBA00022729"/>
    </source>
</evidence>
<comment type="similarity">
    <text evidence="1">Belongs to the Skp family.</text>
</comment>
<dbReference type="InterPro" id="IPR005632">
    <property type="entry name" value="Chaperone_Skp"/>
</dbReference>
<proteinExistence type="inferred from homology"/>
<dbReference type="STRING" id="1544798.LH29_14540"/>
<dbReference type="Pfam" id="PF03938">
    <property type="entry name" value="OmpH"/>
    <property type="match status" value="1"/>
</dbReference>
<organism evidence="5 6">
    <name type="scientific">Draconibacterium sediminis</name>
    <dbReference type="NCBI Taxonomy" id="1544798"/>
    <lineage>
        <taxon>Bacteria</taxon>
        <taxon>Pseudomonadati</taxon>
        <taxon>Bacteroidota</taxon>
        <taxon>Bacteroidia</taxon>
        <taxon>Marinilabiliales</taxon>
        <taxon>Prolixibacteraceae</taxon>
        <taxon>Draconibacterium</taxon>
    </lineage>
</organism>
<dbReference type="RefSeq" id="WP_045030767.1">
    <property type="nucleotide sequence ID" value="NZ_CAJXKZ010000001.1"/>
</dbReference>
<evidence type="ECO:0000256" key="4">
    <source>
        <dbReference type="SAM" id="SignalP"/>
    </source>
</evidence>
<feature type="signal peptide" evidence="4">
    <location>
        <begin position="1"/>
        <end position="23"/>
    </location>
</feature>
<dbReference type="AlphaFoldDB" id="A0A0D8JCC2"/>
<keyword evidence="3" id="KW-0175">Coiled coil</keyword>
<evidence type="ECO:0000313" key="6">
    <source>
        <dbReference type="Proteomes" id="UP000032544"/>
    </source>
</evidence>
<name>A0A0D8JCC2_9BACT</name>
<evidence type="ECO:0008006" key="7">
    <source>
        <dbReference type="Google" id="ProtNLM"/>
    </source>
</evidence>
<feature type="chain" id="PRO_5002330935" description="Molecular chaperone Skp" evidence="4">
    <location>
        <begin position="24"/>
        <end position="174"/>
    </location>
</feature>
<evidence type="ECO:0000313" key="5">
    <source>
        <dbReference type="EMBL" id="KJF43443.1"/>
    </source>
</evidence>
<keyword evidence="2 4" id="KW-0732">Signal</keyword>
<dbReference type="Gene3D" id="3.30.910.20">
    <property type="entry name" value="Skp domain"/>
    <property type="match status" value="1"/>
</dbReference>
<dbReference type="Proteomes" id="UP000032544">
    <property type="component" value="Unassembled WGS sequence"/>
</dbReference>
<protein>
    <recommendedName>
        <fullName evidence="7">Molecular chaperone Skp</fullName>
    </recommendedName>
</protein>
<dbReference type="GO" id="GO:0051082">
    <property type="term" value="F:unfolded protein binding"/>
    <property type="evidence" value="ECO:0007669"/>
    <property type="project" value="InterPro"/>
</dbReference>